<evidence type="ECO:0000256" key="3">
    <source>
        <dbReference type="ARBA" id="ARBA00023295"/>
    </source>
</evidence>
<dbReference type="RefSeq" id="WP_379012568.1">
    <property type="nucleotide sequence ID" value="NZ_JBHSDC010000003.1"/>
</dbReference>
<dbReference type="GO" id="GO:0016798">
    <property type="term" value="F:hydrolase activity, acting on glycosyl bonds"/>
    <property type="evidence" value="ECO:0007669"/>
    <property type="project" value="UniProtKB-KW"/>
</dbReference>
<evidence type="ECO:0000259" key="5">
    <source>
        <dbReference type="Pfam" id="PF12708"/>
    </source>
</evidence>
<keyword evidence="3 4" id="KW-0326">Glycosidase</keyword>
<dbReference type="Proteomes" id="UP001595906">
    <property type="component" value="Unassembled WGS sequence"/>
</dbReference>
<dbReference type="Gene3D" id="2.160.20.10">
    <property type="entry name" value="Single-stranded right-handed beta-helix, Pectin lyase-like"/>
    <property type="match status" value="1"/>
</dbReference>
<keyword evidence="2 4" id="KW-0378">Hydrolase</keyword>
<comment type="caution">
    <text evidence="6">The sequence shown here is derived from an EMBL/GenBank/DDBJ whole genome shotgun (WGS) entry which is preliminary data.</text>
</comment>
<dbReference type="PANTHER" id="PTHR31339">
    <property type="entry name" value="PECTIN LYASE-RELATED"/>
    <property type="match status" value="1"/>
</dbReference>
<dbReference type="InterPro" id="IPR012334">
    <property type="entry name" value="Pectin_lyas_fold"/>
</dbReference>
<dbReference type="InterPro" id="IPR000743">
    <property type="entry name" value="Glyco_hydro_28"/>
</dbReference>
<comment type="similarity">
    <text evidence="1 4">Belongs to the glycosyl hydrolase 28 family.</text>
</comment>
<reference evidence="7" key="1">
    <citation type="journal article" date="2019" name="Int. J. Syst. Evol. Microbiol.">
        <title>The Global Catalogue of Microorganisms (GCM) 10K type strain sequencing project: providing services to taxonomists for standard genome sequencing and annotation.</title>
        <authorList>
            <consortium name="The Broad Institute Genomics Platform"/>
            <consortium name="The Broad Institute Genome Sequencing Center for Infectious Disease"/>
            <person name="Wu L."/>
            <person name="Ma J."/>
        </authorList>
    </citation>
    <scope>NUCLEOTIDE SEQUENCE [LARGE SCALE GENOMIC DNA]</scope>
    <source>
        <strain evidence="7">CECT 8010</strain>
    </source>
</reference>
<feature type="domain" description="Rhamnogalacturonase A/B/Epimerase-like pectate lyase" evidence="5">
    <location>
        <begin position="59"/>
        <end position="113"/>
    </location>
</feature>
<dbReference type="InterPro" id="IPR006626">
    <property type="entry name" value="PbH1"/>
</dbReference>
<protein>
    <submittedName>
        <fullName evidence="6">Glycoside hydrolase family 28 protein</fullName>
        <ecNumber evidence="6">3.2.1.-</ecNumber>
    </submittedName>
</protein>
<keyword evidence="7" id="KW-1185">Reference proteome</keyword>
<dbReference type="InterPro" id="IPR051801">
    <property type="entry name" value="GH28_Enzymes"/>
</dbReference>
<dbReference type="Pfam" id="PF12708">
    <property type="entry name" value="Pect-lyase_RHGA_epim"/>
    <property type="match status" value="1"/>
</dbReference>
<name>A0ABV8PVY8_9BACT</name>
<evidence type="ECO:0000256" key="2">
    <source>
        <dbReference type="ARBA" id="ARBA00022801"/>
    </source>
</evidence>
<sequence>MIRISFTLVSHCKYILAVTAIVFATNIAIAQSKTIAQYTADAPFKMPVVALPSFANKTFNITDFGAVADGKTLNTEAIAKAINTCNKAGGGMVIIPAGTWLTGPIELKSNVNLHVEKDAIVQFTADHNLYPMIKAGLGSTKLVPASPIYGYGLNNIAITGSGIFDGAGDSWRPVKKSKVSPAVWNHMITGGGALSSDGKVYWPDRNMMTNDIRPYMLYLVGCNNILVENVTLRNSPKFVFYPTKCTNLSIIGANIYNDWWAQNGDGIDISACKNVVIYKTIVSCGDDGICMKSSGTPDAKDSANLSNILIAECTVYRAHGGFVIGSNTDGGMKNIYVTKCNFIGSDIGVRIKSNSGRGGWVRDVFVTNIYMKSIINEAVLFDTYYDDVPAGKKPGETTNTNDKVPDFRNIYLSNITCEGAATAISITGLPNMPVKDIFFENMTITAKKGFTSKNAENIYLKHVTINASKPIYDTNGCKNISVVD</sequence>
<dbReference type="Pfam" id="PF00295">
    <property type="entry name" value="Glyco_hydro_28"/>
    <property type="match status" value="1"/>
</dbReference>
<dbReference type="SUPFAM" id="SSF51126">
    <property type="entry name" value="Pectin lyase-like"/>
    <property type="match status" value="1"/>
</dbReference>
<dbReference type="EC" id="3.2.1.-" evidence="6"/>
<proteinExistence type="inferred from homology"/>
<evidence type="ECO:0000313" key="7">
    <source>
        <dbReference type="Proteomes" id="UP001595906"/>
    </source>
</evidence>
<dbReference type="InterPro" id="IPR024535">
    <property type="entry name" value="RHGA/B-epi-like_pectate_lyase"/>
</dbReference>
<dbReference type="InterPro" id="IPR011050">
    <property type="entry name" value="Pectin_lyase_fold/virulence"/>
</dbReference>
<organism evidence="6 7">
    <name type="scientific">Parasediminibacterium paludis</name>
    <dbReference type="NCBI Taxonomy" id="908966"/>
    <lineage>
        <taxon>Bacteria</taxon>
        <taxon>Pseudomonadati</taxon>
        <taxon>Bacteroidota</taxon>
        <taxon>Chitinophagia</taxon>
        <taxon>Chitinophagales</taxon>
        <taxon>Chitinophagaceae</taxon>
        <taxon>Parasediminibacterium</taxon>
    </lineage>
</organism>
<evidence type="ECO:0000313" key="6">
    <source>
        <dbReference type="EMBL" id="MFC4231181.1"/>
    </source>
</evidence>
<evidence type="ECO:0000256" key="1">
    <source>
        <dbReference type="ARBA" id="ARBA00008834"/>
    </source>
</evidence>
<dbReference type="SMART" id="SM00710">
    <property type="entry name" value="PbH1"/>
    <property type="match status" value="6"/>
</dbReference>
<evidence type="ECO:0000256" key="4">
    <source>
        <dbReference type="RuleBase" id="RU361169"/>
    </source>
</evidence>
<accession>A0ABV8PVY8</accession>
<dbReference type="PANTHER" id="PTHR31339:SF9">
    <property type="entry name" value="PLASMIN AND FIBRONECTIN-BINDING PROTEIN A"/>
    <property type="match status" value="1"/>
</dbReference>
<gene>
    <name evidence="6" type="ORF">ACFOW1_04725</name>
</gene>
<dbReference type="EMBL" id="JBHSDC010000003">
    <property type="protein sequence ID" value="MFC4231181.1"/>
    <property type="molecule type" value="Genomic_DNA"/>
</dbReference>